<accession>A0ABX1RD95</accession>
<protein>
    <submittedName>
        <fullName evidence="2">Uncharacterized protein</fullName>
    </submittedName>
</protein>
<gene>
    <name evidence="2" type="ORF">HF577_14840</name>
</gene>
<dbReference type="EMBL" id="JAAXKY010000042">
    <property type="protein sequence ID" value="NMH78357.1"/>
    <property type="molecule type" value="Genomic_DNA"/>
</dbReference>
<reference evidence="2 3" key="1">
    <citation type="submission" date="2020-04" db="EMBL/GenBank/DDBJ databases">
        <authorList>
            <person name="Klaysubun C."/>
            <person name="Duangmal K."/>
            <person name="Lipun K."/>
        </authorList>
    </citation>
    <scope>NUCLEOTIDE SEQUENCE [LARGE SCALE GENOMIC DNA]</scope>
    <source>
        <strain evidence="2 3">JCM 11839</strain>
    </source>
</reference>
<organism evidence="2 3">
    <name type="scientific">Pseudonocardia xinjiangensis</name>
    <dbReference type="NCBI Taxonomy" id="75289"/>
    <lineage>
        <taxon>Bacteria</taxon>
        <taxon>Bacillati</taxon>
        <taxon>Actinomycetota</taxon>
        <taxon>Actinomycetes</taxon>
        <taxon>Pseudonocardiales</taxon>
        <taxon>Pseudonocardiaceae</taxon>
        <taxon>Pseudonocardia</taxon>
    </lineage>
</organism>
<evidence type="ECO:0000256" key="1">
    <source>
        <dbReference type="SAM" id="MobiDB-lite"/>
    </source>
</evidence>
<name>A0ABX1RD95_9PSEU</name>
<proteinExistence type="predicted"/>
<dbReference type="RefSeq" id="WP_344017143.1">
    <property type="nucleotide sequence ID" value="NZ_BAAAJH010000040.1"/>
</dbReference>
<keyword evidence="3" id="KW-1185">Reference proteome</keyword>
<feature type="region of interest" description="Disordered" evidence="1">
    <location>
        <begin position="273"/>
        <end position="305"/>
    </location>
</feature>
<evidence type="ECO:0000313" key="3">
    <source>
        <dbReference type="Proteomes" id="UP001296706"/>
    </source>
</evidence>
<sequence>MVTDDVLEATGEGPGSEMRANNRPPERAEQLEPARARRSGPPRAAPSPPVRGPDAILMLQRAVGNRAVADLLTGGATTQQSTAVQRVPTLRPEHARVRAHAVEQQRIWSVLFGTADPYRGASSVLVELGPGIDTPGVYGSTPGPRENRAVNDLNAAGSAAADALTGRAGTRFIKGHLLNSNLGGPGVSANLTPMTLQANAQYHVHVERPVKIALTQARRHAEFYERDAEHWLGVEFTANVRGQKFPHGSAAERAVADHIDVFANWITKPKHGGETDFLSPAERDQLGLPDLPNGRFDPITGGPLS</sequence>
<dbReference type="Proteomes" id="UP001296706">
    <property type="component" value="Unassembled WGS sequence"/>
</dbReference>
<feature type="region of interest" description="Disordered" evidence="1">
    <location>
        <begin position="1"/>
        <end position="53"/>
    </location>
</feature>
<evidence type="ECO:0000313" key="2">
    <source>
        <dbReference type="EMBL" id="NMH78357.1"/>
    </source>
</evidence>
<feature type="compositionally biased region" description="Basic and acidic residues" evidence="1">
    <location>
        <begin position="24"/>
        <end position="35"/>
    </location>
</feature>
<comment type="caution">
    <text evidence="2">The sequence shown here is derived from an EMBL/GenBank/DDBJ whole genome shotgun (WGS) entry which is preliminary data.</text>
</comment>